<evidence type="ECO:0000256" key="3">
    <source>
        <dbReference type="ARBA" id="ARBA00007469"/>
    </source>
</evidence>
<dbReference type="EC" id="4.6.1.19" evidence="4"/>
<dbReference type="Pfam" id="PF25488">
    <property type="entry name" value="RNaseT2L_C"/>
    <property type="match status" value="1"/>
</dbReference>
<keyword evidence="13" id="KW-0456">Lyase</keyword>
<evidence type="ECO:0000256" key="14">
    <source>
        <dbReference type="ARBA" id="ARBA00025494"/>
    </source>
</evidence>
<dbReference type="VEuPathDB" id="FungiDB:PV10_00166"/>
<dbReference type="EMBL" id="NAJM01000002">
    <property type="protein sequence ID" value="RVX75330.1"/>
    <property type="molecule type" value="Genomic_DNA"/>
</dbReference>
<keyword evidence="8" id="KW-0732">Signal</keyword>
<dbReference type="Proteomes" id="UP000288859">
    <property type="component" value="Unassembled WGS sequence"/>
</dbReference>
<evidence type="ECO:0000256" key="1">
    <source>
        <dbReference type="ARBA" id="ARBA00004410"/>
    </source>
</evidence>
<feature type="active site" evidence="16">
    <location>
        <position position="147"/>
    </location>
</feature>
<feature type="compositionally biased region" description="Polar residues" evidence="18">
    <location>
        <begin position="322"/>
        <end position="338"/>
    </location>
</feature>
<evidence type="ECO:0000256" key="5">
    <source>
        <dbReference type="ARBA" id="ARBA00022490"/>
    </source>
</evidence>
<feature type="active site" evidence="16">
    <location>
        <position position="83"/>
    </location>
</feature>
<dbReference type="GO" id="GO:0005576">
    <property type="term" value="C:extracellular region"/>
    <property type="evidence" value="ECO:0007669"/>
    <property type="project" value="TreeGrafter"/>
</dbReference>
<evidence type="ECO:0000256" key="16">
    <source>
        <dbReference type="PIRSR" id="PIRSR633697-1"/>
    </source>
</evidence>
<organism evidence="20 21">
    <name type="scientific">Exophiala mesophila</name>
    <name type="common">Black yeast-like fungus</name>
    <dbReference type="NCBI Taxonomy" id="212818"/>
    <lineage>
        <taxon>Eukaryota</taxon>
        <taxon>Fungi</taxon>
        <taxon>Dikarya</taxon>
        <taxon>Ascomycota</taxon>
        <taxon>Pezizomycotina</taxon>
        <taxon>Eurotiomycetes</taxon>
        <taxon>Chaetothyriomycetidae</taxon>
        <taxon>Chaetothyriales</taxon>
        <taxon>Herpotrichiellaceae</taxon>
        <taxon>Exophiala</taxon>
    </lineage>
</organism>
<evidence type="ECO:0000256" key="4">
    <source>
        <dbReference type="ARBA" id="ARBA00012571"/>
    </source>
</evidence>
<proteinExistence type="inferred from homology"/>
<evidence type="ECO:0000256" key="2">
    <source>
        <dbReference type="ARBA" id="ARBA00004496"/>
    </source>
</evidence>
<dbReference type="InterPro" id="IPR036430">
    <property type="entry name" value="RNase_T2-like_sf"/>
</dbReference>
<dbReference type="InterPro" id="IPR001568">
    <property type="entry name" value="RNase_T2-like"/>
</dbReference>
<accession>A0A438NHX4</accession>
<comment type="function">
    <text evidence="14">Rnase which modulates cell survival under stress conditions. Released from the vacuole to the cytoplasm during stress to promote tRNA and rRNA cleavage and to activate separately a downstream pathway that promotes cell death. Involved in cell size, vacuolar morphology and growth at high temperatures and high salt concentration.</text>
</comment>
<comment type="similarity">
    <text evidence="3 17">Belongs to the RNase T2 family.</text>
</comment>
<protein>
    <recommendedName>
        <fullName evidence="15">Ribonuclease T2-like</fullName>
        <ecNumber evidence="4">4.6.1.19</ecNumber>
    </recommendedName>
</protein>
<dbReference type="GO" id="GO:0006401">
    <property type="term" value="P:RNA catabolic process"/>
    <property type="evidence" value="ECO:0007669"/>
    <property type="project" value="TreeGrafter"/>
</dbReference>
<name>A0A438NHX4_EXOME</name>
<comment type="subcellular location">
    <subcellularLocation>
        <location evidence="2">Cytoplasm</location>
    </subcellularLocation>
    <subcellularLocation>
        <location evidence="1">Vacuole lumen</location>
    </subcellularLocation>
</comment>
<keyword evidence="11" id="KW-1015">Disulfide bond</keyword>
<evidence type="ECO:0000256" key="8">
    <source>
        <dbReference type="ARBA" id="ARBA00022729"/>
    </source>
</evidence>
<dbReference type="OrthoDB" id="435754at2759"/>
<evidence type="ECO:0000256" key="6">
    <source>
        <dbReference type="ARBA" id="ARBA00022554"/>
    </source>
</evidence>
<sequence>MSSIRNAISQLPLISHLFTSQLPTQSTISTTTQHCPNPSLSCPINPPKVIDTCCINHPSGHFLQTQFWDSSPATGSNVSWTIHGLWPDLCTGGFDQFCDTTRSEYHIRAILQTLNGGNAALLDFMDANWLTLDGNSEQLWAHEWNKHGTCISTIEPACYQRDNEQDGTATSGSSISKSTLHADLLDYFVQTTSLFRTLDTFAIFAESGIVPSYDRHYDLTELQDAIEASPHGFPVTFRCRNDELNEIWYHFSVRGSLRHAIPGSTMGSSTSEVSPFLNSSTVRDHFIPAIPDGAKSNCPIHGIKYLPKVPAGHKPPPVRPTHTATTRTSNPSATSTPFSGKGHLAVHVVSSSDSGSSGETTGCLIRHGEWYTSGACATYLAQSDVVDPGHAPLFSLASSFSPCLVNPRTAKFECTKASSVQGIFSSASNHTTVLTYKDSDRFYAEKIPGRFGKVDIYADDGDGKRTVELRIHWVPV</sequence>
<evidence type="ECO:0000259" key="19">
    <source>
        <dbReference type="Pfam" id="PF25488"/>
    </source>
</evidence>
<evidence type="ECO:0000256" key="13">
    <source>
        <dbReference type="ARBA" id="ARBA00023239"/>
    </source>
</evidence>
<dbReference type="InterPro" id="IPR057328">
    <property type="entry name" value="RNaseT2L_C"/>
</dbReference>
<evidence type="ECO:0000256" key="7">
    <source>
        <dbReference type="ARBA" id="ARBA00022722"/>
    </source>
</evidence>
<evidence type="ECO:0000256" key="17">
    <source>
        <dbReference type="RuleBase" id="RU004328"/>
    </source>
</evidence>
<dbReference type="SUPFAM" id="SSF55895">
    <property type="entry name" value="Ribonuclease Rh-like"/>
    <property type="match status" value="1"/>
</dbReference>
<feature type="active site" evidence="16">
    <location>
        <position position="143"/>
    </location>
</feature>
<dbReference type="Gene3D" id="3.90.730.10">
    <property type="entry name" value="Ribonuclease T2-like"/>
    <property type="match status" value="1"/>
</dbReference>
<dbReference type="PANTHER" id="PTHR11240">
    <property type="entry name" value="RIBONUCLEASE T2"/>
    <property type="match status" value="1"/>
</dbReference>
<evidence type="ECO:0000313" key="21">
    <source>
        <dbReference type="Proteomes" id="UP000288859"/>
    </source>
</evidence>
<comment type="caution">
    <text evidence="20">The sequence shown here is derived from an EMBL/GenBank/DDBJ whole genome shotgun (WGS) entry which is preliminary data.</text>
</comment>
<evidence type="ECO:0000313" key="20">
    <source>
        <dbReference type="EMBL" id="RVX75330.1"/>
    </source>
</evidence>
<feature type="domain" description="RNase T2-like C-terminal" evidence="19">
    <location>
        <begin position="336"/>
        <end position="473"/>
    </location>
</feature>
<keyword evidence="12" id="KW-0325">Glycoprotein</keyword>
<dbReference type="PANTHER" id="PTHR11240:SF22">
    <property type="entry name" value="RIBONUCLEASE T2"/>
    <property type="match status" value="1"/>
</dbReference>
<evidence type="ECO:0000256" key="9">
    <source>
        <dbReference type="ARBA" id="ARBA00022759"/>
    </source>
</evidence>
<dbReference type="InterPro" id="IPR033697">
    <property type="entry name" value="Ribonuclease_T2_eukaryotic"/>
</dbReference>
<dbReference type="AlphaFoldDB" id="A0A438NHX4"/>
<dbReference type="InterPro" id="IPR033130">
    <property type="entry name" value="RNase_T2_His_AS_2"/>
</dbReference>
<dbReference type="PROSITE" id="PS00530">
    <property type="entry name" value="RNASE_T2_1"/>
    <property type="match status" value="1"/>
</dbReference>
<dbReference type="PROSITE" id="PS00531">
    <property type="entry name" value="RNASE_T2_2"/>
    <property type="match status" value="1"/>
</dbReference>
<keyword evidence="10" id="KW-0378">Hydrolase</keyword>
<evidence type="ECO:0000256" key="10">
    <source>
        <dbReference type="ARBA" id="ARBA00022801"/>
    </source>
</evidence>
<dbReference type="Pfam" id="PF00445">
    <property type="entry name" value="Ribonuclease_T2"/>
    <property type="match status" value="1"/>
</dbReference>
<reference evidence="20 21" key="1">
    <citation type="submission" date="2017-03" db="EMBL/GenBank/DDBJ databases">
        <title>Genomes of endolithic fungi from Antarctica.</title>
        <authorList>
            <person name="Coleine C."/>
            <person name="Masonjones S."/>
            <person name="Stajich J.E."/>
        </authorList>
    </citation>
    <scope>NUCLEOTIDE SEQUENCE [LARGE SCALE GENOMIC DNA]</scope>
    <source>
        <strain evidence="20 21">CCFEE 6314</strain>
    </source>
</reference>
<keyword evidence="6" id="KW-0926">Vacuole</keyword>
<keyword evidence="9" id="KW-0255">Endonuclease</keyword>
<keyword evidence="5" id="KW-0963">Cytoplasm</keyword>
<feature type="region of interest" description="Disordered" evidence="18">
    <location>
        <begin position="309"/>
        <end position="340"/>
    </location>
</feature>
<dbReference type="GO" id="GO:0005775">
    <property type="term" value="C:vacuolar lumen"/>
    <property type="evidence" value="ECO:0007669"/>
    <property type="project" value="UniProtKB-SubCell"/>
</dbReference>
<dbReference type="GO" id="GO:0003723">
    <property type="term" value="F:RNA binding"/>
    <property type="evidence" value="ECO:0007669"/>
    <property type="project" value="InterPro"/>
</dbReference>
<evidence type="ECO:0000256" key="11">
    <source>
        <dbReference type="ARBA" id="ARBA00023157"/>
    </source>
</evidence>
<evidence type="ECO:0000256" key="12">
    <source>
        <dbReference type="ARBA" id="ARBA00023180"/>
    </source>
</evidence>
<dbReference type="GO" id="GO:0016787">
    <property type="term" value="F:hydrolase activity"/>
    <property type="evidence" value="ECO:0007669"/>
    <property type="project" value="UniProtKB-KW"/>
</dbReference>
<keyword evidence="7" id="KW-0540">Nuclease</keyword>
<dbReference type="CDD" id="cd01061">
    <property type="entry name" value="RNase_T2_euk"/>
    <property type="match status" value="1"/>
</dbReference>
<dbReference type="InterPro" id="IPR018188">
    <property type="entry name" value="RNase_T2_His_AS_1"/>
</dbReference>
<dbReference type="GO" id="GO:0033897">
    <property type="term" value="F:ribonuclease T2 activity"/>
    <property type="evidence" value="ECO:0007669"/>
    <property type="project" value="UniProtKB-EC"/>
</dbReference>
<evidence type="ECO:0000256" key="18">
    <source>
        <dbReference type="SAM" id="MobiDB-lite"/>
    </source>
</evidence>
<evidence type="ECO:0000256" key="15">
    <source>
        <dbReference type="ARBA" id="ARBA00071169"/>
    </source>
</evidence>
<gene>
    <name evidence="20" type="ORF">B0A52_00683</name>
</gene>